<dbReference type="KEGG" id="cinf:CINF_1610"/>
<proteinExistence type="predicted"/>
<evidence type="ECO:0000256" key="1">
    <source>
        <dbReference type="SAM" id="Phobius"/>
    </source>
</evidence>
<keyword evidence="1" id="KW-1133">Transmembrane helix</keyword>
<dbReference type="AlphaFoldDB" id="A0A7H9CPA8"/>
<dbReference type="InterPro" id="IPR003425">
    <property type="entry name" value="CCB3/YggT"/>
</dbReference>
<protein>
    <submittedName>
        <fullName evidence="2">YggT family membrane protein</fullName>
    </submittedName>
</protein>
<dbReference type="EMBL" id="CP049075">
    <property type="protein sequence ID" value="QLI06084.1"/>
    <property type="molecule type" value="Genomic_DNA"/>
</dbReference>
<dbReference type="Proteomes" id="UP000509414">
    <property type="component" value="Chromosome"/>
</dbReference>
<feature type="transmembrane region" description="Helical" evidence="1">
    <location>
        <begin position="72"/>
        <end position="92"/>
    </location>
</feature>
<feature type="transmembrane region" description="Helical" evidence="1">
    <location>
        <begin position="7"/>
        <end position="35"/>
    </location>
</feature>
<gene>
    <name evidence="2" type="ORF">CINF_1610</name>
</gene>
<keyword evidence="1" id="KW-0812">Transmembrane</keyword>
<dbReference type="GO" id="GO:0016020">
    <property type="term" value="C:membrane"/>
    <property type="evidence" value="ECO:0007669"/>
    <property type="project" value="InterPro"/>
</dbReference>
<name>A0A7H9CPA8_9BACT</name>
<keyword evidence="1" id="KW-0472">Membrane</keyword>
<sequence>MIVLNSFLMAIAQILHLIITAYIFVIIACALLSWVNPDPFNKIVQILYRLSAPAYVLVRKTRIPTVFGGIDLAPLIIILVLQFVDIFLMRLFSEIARAF</sequence>
<evidence type="ECO:0000313" key="3">
    <source>
        <dbReference type="Proteomes" id="UP000509414"/>
    </source>
</evidence>
<keyword evidence="3" id="KW-1185">Reference proteome</keyword>
<organism evidence="2 3">
    <name type="scientific">Candidatus Campylobacter infans</name>
    <dbReference type="NCBI Taxonomy" id="2561898"/>
    <lineage>
        <taxon>Bacteria</taxon>
        <taxon>Pseudomonadati</taxon>
        <taxon>Campylobacterota</taxon>
        <taxon>Epsilonproteobacteria</taxon>
        <taxon>Campylobacterales</taxon>
        <taxon>Campylobacteraceae</taxon>
        <taxon>Campylobacter</taxon>
    </lineage>
</organism>
<evidence type="ECO:0000313" key="2">
    <source>
        <dbReference type="EMBL" id="QLI06084.1"/>
    </source>
</evidence>
<dbReference type="Pfam" id="PF02325">
    <property type="entry name" value="CCB3_YggT"/>
    <property type="match status" value="1"/>
</dbReference>
<accession>A0A7H9CPA8</accession>
<reference evidence="2 3" key="1">
    <citation type="submission" date="2020-02" db="EMBL/GenBank/DDBJ databases">
        <title>Complete genome sequence of the novel Campylobacter species Candidatus Campylobacter infans.</title>
        <authorList>
            <person name="Duim B."/>
            <person name="Zomer A."/>
            <person name="van der Graaf L."/>
            <person name="Wagenaar J."/>
        </authorList>
    </citation>
    <scope>NUCLEOTIDE SEQUENCE [LARGE SCALE GENOMIC DNA]</scope>
    <source>
        <strain evidence="2 3">19S00001</strain>
    </source>
</reference>